<reference evidence="12" key="1">
    <citation type="journal article" date="2024" name="bioRxiv">
        <title>The salivary virome during childhood dental caries.</title>
        <authorList>
            <person name="Tang J."/>
            <person name="Baker J.L."/>
        </authorList>
    </citation>
    <scope>NUCLEOTIDE SEQUENCE</scope>
    <source>
        <strain evidence="12">11_unbinned_2</strain>
    </source>
</reference>
<keyword evidence="7" id="KW-0233">DNA recombination</keyword>
<keyword evidence="5" id="KW-0229">DNA integration</keyword>
<dbReference type="Pfam" id="PF00589">
    <property type="entry name" value="Phage_integrase"/>
    <property type="match status" value="1"/>
</dbReference>
<organism evidence="12">
    <name type="scientific">Decurrovirus sp</name>
    <dbReference type="NCBI Taxonomy" id="2832697"/>
    <lineage>
        <taxon>Viruses</taxon>
        <taxon>Duplodnaviria</taxon>
        <taxon>Heunggongvirae</taxon>
        <taxon>Uroviricota</taxon>
        <taxon>Caudoviricetes</taxon>
        <taxon>Decurrovirus</taxon>
    </lineage>
</organism>
<dbReference type="InterPro" id="IPR002104">
    <property type="entry name" value="Integrase_catalytic"/>
</dbReference>
<keyword evidence="8" id="KW-1179">Viral genome integration</keyword>
<keyword evidence="8" id="KW-1160">Virus entry into host cell</keyword>
<dbReference type="GO" id="GO:0015074">
    <property type="term" value="P:DNA integration"/>
    <property type="evidence" value="ECO:0007669"/>
    <property type="project" value="UniProtKB-KW"/>
</dbReference>
<feature type="domain" description="Tyr recombinase" evidence="10">
    <location>
        <begin position="106"/>
        <end position="268"/>
    </location>
</feature>
<dbReference type="PANTHER" id="PTHR30349">
    <property type="entry name" value="PHAGE INTEGRASE-RELATED"/>
    <property type="match status" value="1"/>
</dbReference>
<evidence type="ECO:0000256" key="7">
    <source>
        <dbReference type="ARBA" id="ARBA00023172"/>
    </source>
</evidence>
<evidence type="ECO:0000256" key="2">
    <source>
        <dbReference type="ARBA" id="ARBA00016082"/>
    </source>
</evidence>
<dbReference type="InterPro" id="IPR011010">
    <property type="entry name" value="DNA_brk_join_enz"/>
</dbReference>
<proteinExistence type="inferred from homology"/>
<dbReference type="GO" id="GO:0016787">
    <property type="term" value="F:hydrolase activity"/>
    <property type="evidence" value="ECO:0007669"/>
    <property type="project" value="UniProtKB-KW"/>
</dbReference>
<evidence type="ECO:0000256" key="5">
    <source>
        <dbReference type="ARBA" id="ARBA00022908"/>
    </source>
</evidence>
<evidence type="ECO:0000256" key="9">
    <source>
        <dbReference type="PROSITE-ProRule" id="PRU01248"/>
    </source>
</evidence>
<dbReference type="PROSITE" id="PS51898">
    <property type="entry name" value="TYR_RECOMBINASE"/>
    <property type="match status" value="1"/>
</dbReference>
<dbReference type="GO" id="GO:0006310">
    <property type="term" value="P:DNA recombination"/>
    <property type="evidence" value="ECO:0007669"/>
    <property type="project" value="UniProtKB-KW"/>
</dbReference>
<evidence type="ECO:0000256" key="3">
    <source>
        <dbReference type="ARBA" id="ARBA00022679"/>
    </source>
</evidence>
<dbReference type="GO" id="GO:0016740">
    <property type="term" value="F:transferase activity"/>
    <property type="evidence" value="ECO:0007669"/>
    <property type="project" value="UniProtKB-KW"/>
</dbReference>
<accession>A0AAU8HXI3</accession>
<sequence length="271" mass="29520">MQKSSVPVGWDTPISDWRLHLLGSGRSVATTRLRVDWVRRFARAVEVGPGQVTTSDVIEWSAAHLWARDTRRSALQSVSSFYGWAGTAMPIMVDVSALPSVRASAPAPRPADDEAVGRALQTPDWRVHLAVRLASELGLRRGEVARVRASDIVRDLRGSSLIVHGKGGKVRTVPIVPSLVDELEARGPGWIFPGADAGHISPEWIGRLVTRALPPGVTMHALRHRFATRAYERTGDLVSVQRILGHESPHTTLRYLAIADEALRAVVEAAA</sequence>
<dbReference type="GO" id="GO:0044826">
    <property type="term" value="P:viral genome integration into host DNA"/>
    <property type="evidence" value="ECO:0007669"/>
    <property type="project" value="UniProtKB-KW"/>
</dbReference>
<evidence type="ECO:0000259" key="10">
    <source>
        <dbReference type="PROSITE" id="PS51898"/>
    </source>
</evidence>
<dbReference type="SUPFAM" id="SSF56349">
    <property type="entry name" value="DNA breaking-rejoining enzymes"/>
    <property type="match status" value="1"/>
</dbReference>
<dbReference type="GO" id="GO:0075713">
    <property type="term" value="P:establishment of integrated proviral latency"/>
    <property type="evidence" value="ECO:0007669"/>
    <property type="project" value="UniProtKB-KW"/>
</dbReference>
<dbReference type="EMBL" id="PP870127">
    <property type="protein sequence ID" value="XCI65004.1"/>
    <property type="molecule type" value="Genomic_DNA"/>
</dbReference>
<keyword evidence="6 9" id="KW-0238">DNA-binding</keyword>
<dbReference type="InterPro" id="IPR013762">
    <property type="entry name" value="Integrase-like_cat_sf"/>
</dbReference>
<evidence type="ECO:0000313" key="12">
    <source>
        <dbReference type="EMBL" id="XCI65004.1"/>
    </source>
</evidence>
<evidence type="ECO:0000256" key="6">
    <source>
        <dbReference type="ARBA" id="ARBA00023125"/>
    </source>
</evidence>
<name>A0AAU8HXI3_9CAUD</name>
<evidence type="ECO:0000259" key="11">
    <source>
        <dbReference type="PROSITE" id="PS51900"/>
    </source>
</evidence>
<evidence type="ECO:0000256" key="4">
    <source>
        <dbReference type="ARBA" id="ARBA00022801"/>
    </source>
</evidence>
<evidence type="ECO:0000256" key="8">
    <source>
        <dbReference type="ARBA" id="ARBA00023195"/>
    </source>
</evidence>
<keyword evidence="4" id="KW-0378">Hydrolase</keyword>
<dbReference type="InterPro" id="IPR050090">
    <property type="entry name" value="Tyrosine_recombinase_XerCD"/>
</dbReference>
<comment type="similarity">
    <text evidence="1">Belongs to the 'phage' integrase family.</text>
</comment>
<dbReference type="Gene3D" id="1.10.443.10">
    <property type="entry name" value="Intergrase catalytic core"/>
    <property type="match status" value="1"/>
</dbReference>
<keyword evidence="3" id="KW-0808">Transferase</keyword>
<dbReference type="PROSITE" id="PS51900">
    <property type="entry name" value="CB"/>
    <property type="match status" value="1"/>
</dbReference>
<dbReference type="CDD" id="cd00397">
    <property type="entry name" value="DNA_BRE_C"/>
    <property type="match status" value="1"/>
</dbReference>
<dbReference type="PANTHER" id="PTHR30349:SF64">
    <property type="entry name" value="PROPHAGE INTEGRASE INTD-RELATED"/>
    <property type="match status" value="1"/>
</dbReference>
<protein>
    <recommendedName>
        <fullName evidence="2">Integrase</fullName>
    </recommendedName>
</protein>
<dbReference type="GO" id="GO:0003677">
    <property type="term" value="F:DNA binding"/>
    <property type="evidence" value="ECO:0007669"/>
    <property type="project" value="UniProtKB-UniRule"/>
</dbReference>
<evidence type="ECO:0000256" key="1">
    <source>
        <dbReference type="ARBA" id="ARBA00008857"/>
    </source>
</evidence>
<feature type="domain" description="Core-binding (CB)" evidence="11">
    <location>
        <begin position="8"/>
        <end position="86"/>
    </location>
</feature>
<dbReference type="InterPro" id="IPR044068">
    <property type="entry name" value="CB"/>
</dbReference>